<protein>
    <submittedName>
        <fullName evidence="3">SDR family NAD(P)-dependent oxidoreductase</fullName>
        <ecNumber evidence="3">1.1.1.-</ecNumber>
    </submittedName>
</protein>
<keyword evidence="3" id="KW-0560">Oxidoreductase</keyword>
<dbReference type="AlphaFoldDB" id="A0ABD5YQJ6"/>
<dbReference type="CDD" id="cd05233">
    <property type="entry name" value="SDR_c"/>
    <property type="match status" value="1"/>
</dbReference>
<comment type="caution">
    <text evidence="3">The sequence shown here is derived from an EMBL/GenBank/DDBJ whole genome shotgun (WGS) entry which is preliminary data.</text>
</comment>
<dbReference type="GO" id="GO:0016491">
    <property type="term" value="F:oxidoreductase activity"/>
    <property type="evidence" value="ECO:0007669"/>
    <property type="project" value="UniProtKB-KW"/>
</dbReference>
<accession>A0ABD5YQJ6</accession>
<dbReference type="PRINTS" id="PR00080">
    <property type="entry name" value="SDRFAMILY"/>
</dbReference>
<dbReference type="EMBL" id="JBHTAX010000001">
    <property type="protein sequence ID" value="MFC7191443.1"/>
    <property type="molecule type" value="Genomic_DNA"/>
</dbReference>
<reference evidence="3 4" key="1">
    <citation type="journal article" date="2019" name="Int. J. Syst. Evol. Microbiol.">
        <title>The Global Catalogue of Microorganisms (GCM) 10K type strain sequencing project: providing services to taxonomists for standard genome sequencing and annotation.</title>
        <authorList>
            <consortium name="The Broad Institute Genomics Platform"/>
            <consortium name="The Broad Institute Genome Sequencing Center for Infectious Disease"/>
            <person name="Wu L."/>
            <person name="Ma J."/>
        </authorList>
    </citation>
    <scope>NUCLEOTIDE SEQUENCE [LARGE SCALE GENOMIC DNA]</scope>
    <source>
        <strain evidence="3 4">RDMS1</strain>
    </source>
</reference>
<sequence>MPHADLTVPGESAAITGAGTGIGRQITDHLTRAGVNVAVNDVDADALDSVRTMNNDGNVVTLQGDASDPSVTSALVDRAIREFGGLDILVNNVGRAGPTKPCEEISHEAFMQTLEVNLGAMHSASKAAIPHLGGGGRIINLSSMSGKRPLRDRTPYVTSKMGVLGFTRTLAVELAERDVTVNAVCPGV</sequence>
<evidence type="ECO:0000313" key="4">
    <source>
        <dbReference type="Proteomes" id="UP001596417"/>
    </source>
</evidence>
<dbReference type="PANTHER" id="PTHR42760">
    <property type="entry name" value="SHORT-CHAIN DEHYDROGENASES/REDUCTASES FAMILY MEMBER"/>
    <property type="match status" value="1"/>
</dbReference>
<proteinExistence type="inferred from homology"/>
<dbReference type="InterPro" id="IPR020904">
    <property type="entry name" value="Sc_DH/Rdtase_CS"/>
</dbReference>
<dbReference type="Pfam" id="PF00106">
    <property type="entry name" value="adh_short"/>
    <property type="match status" value="1"/>
</dbReference>
<keyword evidence="4" id="KW-1185">Reference proteome</keyword>
<dbReference type="PRINTS" id="PR00081">
    <property type="entry name" value="GDHRDH"/>
</dbReference>
<comment type="similarity">
    <text evidence="1 2">Belongs to the short-chain dehydrogenases/reductases (SDR) family.</text>
</comment>
<dbReference type="Gene3D" id="3.40.50.720">
    <property type="entry name" value="NAD(P)-binding Rossmann-like Domain"/>
    <property type="match status" value="1"/>
</dbReference>
<evidence type="ECO:0000256" key="2">
    <source>
        <dbReference type="RuleBase" id="RU000363"/>
    </source>
</evidence>
<dbReference type="EC" id="1.1.1.-" evidence="3"/>
<evidence type="ECO:0000313" key="3">
    <source>
        <dbReference type="EMBL" id="MFC7191443.1"/>
    </source>
</evidence>
<dbReference type="PROSITE" id="PS00061">
    <property type="entry name" value="ADH_SHORT"/>
    <property type="match status" value="1"/>
</dbReference>
<dbReference type="InterPro" id="IPR002347">
    <property type="entry name" value="SDR_fam"/>
</dbReference>
<organism evidence="3 4">
    <name type="scientific">Halocatena marina</name>
    <dbReference type="NCBI Taxonomy" id="2934937"/>
    <lineage>
        <taxon>Archaea</taxon>
        <taxon>Methanobacteriati</taxon>
        <taxon>Methanobacteriota</taxon>
        <taxon>Stenosarchaea group</taxon>
        <taxon>Halobacteria</taxon>
        <taxon>Halobacteriales</taxon>
        <taxon>Natronomonadaceae</taxon>
        <taxon>Halocatena</taxon>
    </lineage>
</organism>
<dbReference type="InterPro" id="IPR036291">
    <property type="entry name" value="NAD(P)-bd_dom_sf"/>
</dbReference>
<dbReference type="SUPFAM" id="SSF51735">
    <property type="entry name" value="NAD(P)-binding Rossmann-fold domains"/>
    <property type="match status" value="1"/>
</dbReference>
<gene>
    <name evidence="3" type="ORF">ACFQL7_17650</name>
</gene>
<name>A0ABD5YQJ6_9EURY</name>
<dbReference type="Proteomes" id="UP001596417">
    <property type="component" value="Unassembled WGS sequence"/>
</dbReference>
<evidence type="ECO:0000256" key="1">
    <source>
        <dbReference type="ARBA" id="ARBA00006484"/>
    </source>
</evidence>
<dbReference type="RefSeq" id="WP_390206179.1">
    <property type="nucleotide sequence ID" value="NZ_JBHSZC010000001.1"/>
</dbReference>